<dbReference type="GO" id="GO:0009055">
    <property type="term" value="F:electron transfer activity"/>
    <property type="evidence" value="ECO:0007669"/>
    <property type="project" value="InterPro"/>
</dbReference>
<dbReference type="PRINTS" id="PR00161">
    <property type="entry name" value="NIHGNASECYTB"/>
</dbReference>
<evidence type="ECO:0000256" key="11">
    <source>
        <dbReference type="ARBA" id="ARBA00023136"/>
    </source>
</evidence>
<proteinExistence type="inferred from homology"/>
<evidence type="ECO:0000256" key="6">
    <source>
        <dbReference type="ARBA" id="ARBA00022692"/>
    </source>
</evidence>
<dbReference type="PROSITE" id="PS00882">
    <property type="entry name" value="NI_HGENASE_CYTB_1"/>
    <property type="match status" value="1"/>
</dbReference>
<evidence type="ECO:0000256" key="3">
    <source>
        <dbReference type="ARBA" id="ARBA00022448"/>
    </source>
</evidence>
<evidence type="ECO:0000259" key="13">
    <source>
        <dbReference type="Pfam" id="PF01292"/>
    </source>
</evidence>
<dbReference type="Gene3D" id="1.20.950.20">
    <property type="entry name" value="Transmembrane di-heme cytochromes, Chain C"/>
    <property type="match status" value="1"/>
</dbReference>
<dbReference type="AlphaFoldDB" id="A0A9Y2NJV9"/>
<keyword evidence="6 12" id="KW-0812">Transmembrane</keyword>
<evidence type="ECO:0000256" key="10">
    <source>
        <dbReference type="ARBA" id="ARBA00023004"/>
    </source>
</evidence>
<dbReference type="PANTHER" id="PTHR30485">
    <property type="entry name" value="NI/FE-HYDROGENASE 1 B-TYPE CYTOCHROME SUBUNIT"/>
    <property type="match status" value="1"/>
</dbReference>
<accession>A0A9Y2NJV9</accession>
<keyword evidence="5" id="KW-0349">Heme</keyword>
<keyword evidence="9 12" id="KW-1133">Transmembrane helix</keyword>
<dbReference type="SUPFAM" id="SSF81342">
    <property type="entry name" value="Transmembrane di-heme cytochromes"/>
    <property type="match status" value="1"/>
</dbReference>
<dbReference type="PANTHER" id="PTHR30485:SF0">
    <property type="entry name" value="NI_FE-HYDROGENASE 1 B-TYPE CYTOCHROME SUBUNIT-RELATED"/>
    <property type="match status" value="1"/>
</dbReference>
<comment type="subcellular location">
    <subcellularLocation>
        <location evidence="1">Cell membrane</location>
        <topology evidence="1">Multi-pass membrane protein</topology>
    </subcellularLocation>
</comment>
<dbReference type="InterPro" id="IPR051542">
    <property type="entry name" value="Hydrogenase_cytochrome"/>
</dbReference>
<feature type="transmembrane region" description="Helical" evidence="12">
    <location>
        <begin position="26"/>
        <end position="47"/>
    </location>
</feature>
<dbReference type="GO" id="GO:0005886">
    <property type="term" value="C:plasma membrane"/>
    <property type="evidence" value="ECO:0007669"/>
    <property type="project" value="UniProtKB-SubCell"/>
</dbReference>
<keyword evidence="11 12" id="KW-0472">Membrane</keyword>
<evidence type="ECO:0000256" key="5">
    <source>
        <dbReference type="ARBA" id="ARBA00022617"/>
    </source>
</evidence>
<evidence type="ECO:0000256" key="2">
    <source>
        <dbReference type="ARBA" id="ARBA00008622"/>
    </source>
</evidence>
<keyword evidence="15" id="KW-1185">Reference proteome</keyword>
<dbReference type="RefSeq" id="WP_285996961.1">
    <property type="nucleotide sequence ID" value="NZ_CP127295.1"/>
</dbReference>
<evidence type="ECO:0000313" key="15">
    <source>
        <dbReference type="Proteomes" id="UP001239397"/>
    </source>
</evidence>
<feature type="domain" description="Cytochrome b561 bacterial/Ni-hydrogenase" evidence="13">
    <location>
        <begin position="19"/>
        <end position="218"/>
    </location>
</feature>
<dbReference type="InterPro" id="IPR000516">
    <property type="entry name" value="Ni-dep_Hydgase_cyt-B"/>
</dbReference>
<feature type="transmembrane region" description="Helical" evidence="12">
    <location>
        <begin position="133"/>
        <end position="154"/>
    </location>
</feature>
<protein>
    <submittedName>
        <fullName evidence="14">Ni/Fe-hydrogenase, b-type cytochrome subunit</fullName>
    </submittedName>
</protein>
<sequence>MTASARETAPEPALVRVRVWDLPVRVIHWLLVLALAVLSVTGYLIGNPILALPASAGWVAWVKIVHKFAAYGFIALILARVAWMFLSPNRWSRWTEWIPTTRERFRQIIPSVRFYTFLERDAPPVVGHNPLAGMTYTVLYLMFGVEIVTGVVLWGVEGNGWAAFLTGWLTPLFALSTIRFTHHLIMWLTWGFMVHHLYSGLLVDRVEGSGLMTSIFSGYKFLPGDRR</sequence>
<organism evidence="14 15">
    <name type="scientific">Amycolatopsis mongoliensis</name>
    <dbReference type="NCBI Taxonomy" id="715475"/>
    <lineage>
        <taxon>Bacteria</taxon>
        <taxon>Bacillati</taxon>
        <taxon>Actinomycetota</taxon>
        <taxon>Actinomycetes</taxon>
        <taxon>Pseudonocardiales</taxon>
        <taxon>Pseudonocardiaceae</taxon>
        <taxon>Amycolatopsis</taxon>
    </lineage>
</organism>
<keyword evidence="3" id="KW-0813">Transport</keyword>
<name>A0A9Y2NJV9_9PSEU</name>
<dbReference type="GO" id="GO:0005506">
    <property type="term" value="F:iron ion binding"/>
    <property type="evidence" value="ECO:0007669"/>
    <property type="project" value="InterPro"/>
</dbReference>
<dbReference type="Pfam" id="PF01292">
    <property type="entry name" value="Ni_hydr_CYTB"/>
    <property type="match status" value="1"/>
</dbReference>
<keyword evidence="7" id="KW-0479">Metal-binding</keyword>
<dbReference type="NCBIfam" id="TIGR02125">
    <property type="entry name" value="CytB-hydogenase"/>
    <property type="match status" value="1"/>
</dbReference>
<comment type="similarity">
    <text evidence="2">Belongs to the HupC/HyaC/HydC family.</text>
</comment>
<evidence type="ECO:0000256" key="9">
    <source>
        <dbReference type="ARBA" id="ARBA00022989"/>
    </source>
</evidence>
<reference evidence="14 15" key="1">
    <citation type="submission" date="2023-06" db="EMBL/GenBank/DDBJ databases">
        <authorList>
            <person name="Oyuntsetseg B."/>
            <person name="Kim S.B."/>
        </authorList>
    </citation>
    <scope>NUCLEOTIDE SEQUENCE [LARGE SCALE GENOMIC DNA]</scope>
    <source>
        <strain evidence="14 15">4-36</strain>
    </source>
</reference>
<keyword evidence="4" id="KW-1003">Cell membrane</keyword>
<evidence type="ECO:0000256" key="12">
    <source>
        <dbReference type="SAM" id="Phobius"/>
    </source>
</evidence>
<dbReference type="EMBL" id="CP127295">
    <property type="protein sequence ID" value="WIY00495.1"/>
    <property type="molecule type" value="Genomic_DNA"/>
</dbReference>
<dbReference type="GO" id="GO:0020037">
    <property type="term" value="F:heme binding"/>
    <property type="evidence" value="ECO:0007669"/>
    <property type="project" value="TreeGrafter"/>
</dbReference>
<evidence type="ECO:0000256" key="7">
    <source>
        <dbReference type="ARBA" id="ARBA00022723"/>
    </source>
</evidence>
<evidence type="ECO:0000256" key="1">
    <source>
        <dbReference type="ARBA" id="ARBA00004651"/>
    </source>
</evidence>
<dbReference type="Proteomes" id="UP001239397">
    <property type="component" value="Chromosome"/>
</dbReference>
<dbReference type="InterPro" id="IPR016174">
    <property type="entry name" value="Di-haem_cyt_TM"/>
</dbReference>
<evidence type="ECO:0000313" key="14">
    <source>
        <dbReference type="EMBL" id="WIY00495.1"/>
    </source>
</evidence>
<dbReference type="InterPro" id="IPR011577">
    <property type="entry name" value="Cyt_b561_bac/Ni-Hgenase"/>
</dbReference>
<evidence type="ECO:0000256" key="4">
    <source>
        <dbReference type="ARBA" id="ARBA00022475"/>
    </source>
</evidence>
<feature type="transmembrane region" description="Helical" evidence="12">
    <location>
        <begin position="68"/>
        <end position="86"/>
    </location>
</feature>
<dbReference type="KEGG" id="amog:QRX60_41630"/>
<feature type="transmembrane region" description="Helical" evidence="12">
    <location>
        <begin position="161"/>
        <end position="178"/>
    </location>
</feature>
<gene>
    <name evidence="14" type="primary">cybH</name>
    <name evidence="14" type="ORF">QRX60_41630</name>
</gene>
<feature type="transmembrane region" description="Helical" evidence="12">
    <location>
        <begin position="184"/>
        <end position="203"/>
    </location>
</feature>
<keyword evidence="10" id="KW-0408">Iron</keyword>
<keyword evidence="8" id="KW-0249">Electron transport</keyword>
<evidence type="ECO:0000256" key="8">
    <source>
        <dbReference type="ARBA" id="ARBA00022982"/>
    </source>
</evidence>
<dbReference type="GO" id="GO:0022904">
    <property type="term" value="P:respiratory electron transport chain"/>
    <property type="evidence" value="ECO:0007669"/>
    <property type="project" value="InterPro"/>
</dbReference>